<reference evidence="3" key="1">
    <citation type="submission" date="2020-10" db="EMBL/GenBank/DDBJ databases">
        <authorList>
            <person name="Castelo-Branco R."/>
            <person name="Eusebio N."/>
            <person name="Adriana R."/>
            <person name="Vieira A."/>
            <person name="Brugerolle De Fraissinette N."/>
            <person name="Rezende De Castro R."/>
            <person name="Schneider M.P."/>
            <person name="Vasconcelos V."/>
            <person name="Leao P.N."/>
        </authorList>
    </citation>
    <scope>NUCLEOTIDE SEQUENCE</scope>
    <source>
        <strain evidence="3">LEGE 07310</strain>
    </source>
</reference>
<comment type="caution">
    <text evidence="3">The sequence shown here is derived from an EMBL/GenBank/DDBJ whole genome shotgun (WGS) entry which is preliminary data.</text>
</comment>
<sequence>MTMKKIRYVGLIFSLLLVGCDELHFFATFEEDGSGFIDLEVVNYPDGEFSDYESIEDCSADFAELGVQPDNIAYESYASSAVGQQNGARCIYTFEFDDLEEAARLHTAFELNLDQLYFHNDAFTYQASSDDCDGSGDSDDNATWNLRLPGEINSHNADKVIGDQLTWNVSSDCYDIFAESTLVQPSALVQPEQESRVNDSPISEEAPSEDESANEGSPAQEGSLNSAVWIMLGASMPILIGGIVAYVNSRKINRN</sequence>
<keyword evidence="2" id="KW-1133">Transmembrane helix</keyword>
<protein>
    <submittedName>
        <fullName evidence="3">Uncharacterized protein</fullName>
    </submittedName>
</protein>
<dbReference type="Proteomes" id="UP000636505">
    <property type="component" value="Unassembled WGS sequence"/>
</dbReference>
<organism evidence="3 4">
    <name type="scientific">Vasconcelosia minhoensis LEGE 07310</name>
    <dbReference type="NCBI Taxonomy" id="915328"/>
    <lineage>
        <taxon>Bacteria</taxon>
        <taxon>Bacillati</taxon>
        <taxon>Cyanobacteriota</taxon>
        <taxon>Cyanophyceae</taxon>
        <taxon>Nodosilineales</taxon>
        <taxon>Cymatolegaceae</taxon>
        <taxon>Vasconcelosia</taxon>
        <taxon>Vasconcelosia minhoensis</taxon>
    </lineage>
</organism>
<dbReference type="EMBL" id="JADEXG010000109">
    <property type="protein sequence ID" value="MBE9080389.1"/>
    <property type="molecule type" value="Genomic_DNA"/>
</dbReference>
<evidence type="ECO:0000256" key="1">
    <source>
        <dbReference type="SAM" id="MobiDB-lite"/>
    </source>
</evidence>
<feature type="transmembrane region" description="Helical" evidence="2">
    <location>
        <begin position="227"/>
        <end position="247"/>
    </location>
</feature>
<keyword evidence="4" id="KW-1185">Reference proteome</keyword>
<keyword evidence="2" id="KW-0472">Membrane</keyword>
<accession>A0A8J7DSJ5</accession>
<dbReference type="PROSITE" id="PS51257">
    <property type="entry name" value="PROKAR_LIPOPROTEIN"/>
    <property type="match status" value="1"/>
</dbReference>
<feature type="region of interest" description="Disordered" evidence="1">
    <location>
        <begin position="187"/>
        <end position="220"/>
    </location>
</feature>
<gene>
    <name evidence="3" type="ORF">IQ241_24390</name>
</gene>
<evidence type="ECO:0000256" key="2">
    <source>
        <dbReference type="SAM" id="Phobius"/>
    </source>
</evidence>
<evidence type="ECO:0000313" key="3">
    <source>
        <dbReference type="EMBL" id="MBE9080389.1"/>
    </source>
</evidence>
<name>A0A8J7DSJ5_9CYAN</name>
<proteinExistence type="predicted"/>
<evidence type="ECO:0000313" key="4">
    <source>
        <dbReference type="Proteomes" id="UP000636505"/>
    </source>
</evidence>
<dbReference type="RefSeq" id="WP_193912278.1">
    <property type="nucleotide sequence ID" value="NZ_JADEXG010000109.1"/>
</dbReference>
<dbReference type="AlphaFoldDB" id="A0A8J7DSJ5"/>
<keyword evidence="2" id="KW-0812">Transmembrane</keyword>